<comment type="caution">
    <text evidence="1">The sequence shown here is derived from an EMBL/GenBank/DDBJ whole genome shotgun (WGS) entry which is preliminary data.</text>
</comment>
<protein>
    <submittedName>
        <fullName evidence="1">(apollo) hypothetical protein</fullName>
    </submittedName>
</protein>
<dbReference type="Proteomes" id="UP000691718">
    <property type="component" value="Unassembled WGS sequence"/>
</dbReference>
<accession>A0A8S3Y5S7</accession>
<dbReference type="AlphaFoldDB" id="A0A8S3Y5S7"/>
<sequence length="194" mass="22941">MLFDRETTNRTDFRNIERRKTAIVYKEKPNHVKLKDRTSPLKNVHTLTDWKGSAVPFSLTHFRKDIIRTCPSITLEEPDNRFNKEEEQVRRTRPRVVITPAVSIDDIADQHVRQTLLDDVYISTTRRAYKESKTSCQNVKASLPSRYAPSNPLALAKRAPPFVSPQWRWESAKWDRKQLRAHCEPTKEFWLRRK</sequence>
<proteinExistence type="predicted"/>
<keyword evidence="2" id="KW-1185">Reference proteome</keyword>
<reference evidence="1" key="1">
    <citation type="submission" date="2021-04" db="EMBL/GenBank/DDBJ databases">
        <authorList>
            <person name="Tunstrom K."/>
        </authorList>
    </citation>
    <scope>NUCLEOTIDE SEQUENCE</scope>
</reference>
<evidence type="ECO:0000313" key="1">
    <source>
        <dbReference type="EMBL" id="CAG5048353.1"/>
    </source>
</evidence>
<gene>
    <name evidence="1" type="ORF">PAPOLLO_LOCUS24192</name>
</gene>
<dbReference type="EMBL" id="CAJQZP010001459">
    <property type="protein sequence ID" value="CAG5048353.1"/>
    <property type="molecule type" value="Genomic_DNA"/>
</dbReference>
<evidence type="ECO:0000313" key="2">
    <source>
        <dbReference type="Proteomes" id="UP000691718"/>
    </source>
</evidence>
<name>A0A8S3Y5S7_PARAO</name>
<dbReference type="OrthoDB" id="6572538at2759"/>
<organism evidence="1 2">
    <name type="scientific">Parnassius apollo</name>
    <name type="common">Apollo butterfly</name>
    <name type="synonym">Papilio apollo</name>
    <dbReference type="NCBI Taxonomy" id="110799"/>
    <lineage>
        <taxon>Eukaryota</taxon>
        <taxon>Metazoa</taxon>
        <taxon>Ecdysozoa</taxon>
        <taxon>Arthropoda</taxon>
        <taxon>Hexapoda</taxon>
        <taxon>Insecta</taxon>
        <taxon>Pterygota</taxon>
        <taxon>Neoptera</taxon>
        <taxon>Endopterygota</taxon>
        <taxon>Lepidoptera</taxon>
        <taxon>Glossata</taxon>
        <taxon>Ditrysia</taxon>
        <taxon>Papilionoidea</taxon>
        <taxon>Papilionidae</taxon>
        <taxon>Parnassiinae</taxon>
        <taxon>Parnassini</taxon>
        <taxon>Parnassius</taxon>
        <taxon>Parnassius</taxon>
    </lineage>
</organism>